<evidence type="ECO:0000313" key="5">
    <source>
        <dbReference type="EMBL" id="QWV94246.1"/>
    </source>
</evidence>
<feature type="compositionally biased region" description="Polar residues" evidence="2">
    <location>
        <begin position="307"/>
        <end position="321"/>
    </location>
</feature>
<keyword evidence="3" id="KW-0732">Signal</keyword>
<dbReference type="InterPro" id="IPR050964">
    <property type="entry name" value="Striated_Muscle_Regulatory"/>
</dbReference>
<feature type="signal peptide" evidence="3">
    <location>
        <begin position="1"/>
        <end position="34"/>
    </location>
</feature>
<dbReference type="EMBL" id="CP076723">
    <property type="protein sequence ID" value="QWV94246.1"/>
    <property type="molecule type" value="Genomic_DNA"/>
</dbReference>
<dbReference type="SMART" id="SM00060">
    <property type="entry name" value="FN3"/>
    <property type="match status" value="4"/>
</dbReference>
<dbReference type="PROSITE" id="PS50853">
    <property type="entry name" value="FN3"/>
    <property type="match status" value="4"/>
</dbReference>
<dbReference type="Proteomes" id="UP000683557">
    <property type="component" value="Chromosome"/>
</dbReference>
<feature type="domain" description="Fibronectin type-III" evidence="4">
    <location>
        <begin position="219"/>
        <end position="320"/>
    </location>
</feature>
<feature type="domain" description="Fibronectin type-III" evidence="4">
    <location>
        <begin position="323"/>
        <end position="418"/>
    </location>
</feature>
<dbReference type="InterPro" id="IPR003961">
    <property type="entry name" value="FN3_dom"/>
</dbReference>
<gene>
    <name evidence="5" type="ORF">KP004_03380</name>
</gene>
<evidence type="ECO:0000313" key="6">
    <source>
        <dbReference type="Proteomes" id="UP000683557"/>
    </source>
</evidence>
<dbReference type="PROSITE" id="PS51257">
    <property type="entry name" value="PROKAR_LIPOPROTEIN"/>
    <property type="match status" value="1"/>
</dbReference>
<keyword evidence="6" id="KW-1185">Reference proteome</keyword>
<name>A0ABX8JAZ3_9BACT</name>
<dbReference type="CDD" id="cd00063">
    <property type="entry name" value="FN3"/>
    <property type="match status" value="4"/>
</dbReference>
<evidence type="ECO:0000256" key="3">
    <source>
        <dbReference type="SAM" id="SignalP"/>
    </source>
</evidence>
<keyword evidence="1" id="KW-0677">Repeat</keyword>
<accession>A0ABX8JAZ3</accession>
<organism evidence="5 6">
    <name type="scientific">Geomonas oryzisoli</name>
    <dbReference type="NCBI Taxonomy" id="2847992"/>
    <lineage>
        <taxon>Bacteria</taxon>
        <taxon>Pseudomonadati</taxon>
        <taxon>Thermodesulfobacteriota</taxon>
        <taxon>Desulfuromonadia</taxon>
        <taxon>Geobacterales</taxon>
        <taxon>Geobacteraceae</taxon>
        <taxon>Geomonas</taxon>
    </lineage>
</organism>
<dbReference type="RefSeq" id="WP_216800982.1">
    <property type="nucleotide sequence ID" value="NZ_CP076723.1"/>
</dbReference>
<evidence type="ECO:0000256" key="1">
    <source>
        <dbReference type="ARBA" id="ARBA00022737"/>
    </source>
</evidence>
<sequence>MKQQKQLLRWLTATILSVLTLVFLGCGSSDPATKAPAKPAGVVASAGDTQASLTWNAASDATSYNVYYATTAGVTSATGTKVTGAVSGQAITGLVNGTTYYFVVTAVGAHGESVVSDEVTAIPLPPLPAKVTGVVPAGGDAQATLSWNAAVNAASYNVYYGTASGVTPGNGTKLAGVTSGQVITGLTNGTTYYFVVAAANLAGEGAPSDEVSVTPLPALPGKVQGLRVTGDNGQVTMAWSAVAGATSYNVYYSTTSGFATTSGTKVNLTAAQSLAGLSQPGLAVTGLTNNTTYYFLVSAANIAGESVTPSSQSSAKPSATAQAPAKPTGVTVAPGAGSVAVSWDWVPLASSYNVYCLQSSGTPTTATVISTGTKFASAGSPLTINGLTPGATYWITVTAVGSGLESGGQTNPKQVIPQ</sequence>
<evidence type="ECO:0000256" key="2">
    <source>
        <dbReference type="SAM" id="MobiDB-lite"/>
    </source>
</evidence>
<proteinExistence type="predicted"/>
<feature type="domain" description="Fibronectin type-III" evidence="4">
    <location>
        <begin position="127"/>
        <end position="218"/>
    </location>
</feature>
<reference evidence="5 6" key="1">
    <citation type="submission" date="2021-06" db="EMBL/GenBank/DDBJ databases">
        <title>Gemonas diversity in paddy soil.</title>
        <authorList>
            <person name="Liu G."/>
        </authorList>
    </citation>
    <scope>NUCLEOTIDE SEQUENCE [LARGE SCALE GENOMIC DNA]</scope>
    <source>
        <strain evidence="5 6">RG10</strain>
    </source>
</reference>
<feature type="domain" description="Fibronectin type-III" evidence="4">
    <location>
        <begin position="35"/>
        <end position="126"/>
    </location>
</feature>
<feature type="region of interest" description="Disordered" evidence="2">
    <location>
        <begin position="307"/>
        <end position="329"/>
    </location>
</feature>
<dbReference type="PANTHER" id="PTHR13817">
    <property type="entry name" value="TITIN"/>
    <property type="match status" value="1"/>
</dbReference>
<evidence type="ECO:0000259" key="4">
    <source>
        <dbReference type="PROSITE" id="PS50853"/>
    </source>
</evidence>
<dbReference type="Pfam" id="PF00041">
    <property type="entry name" value="fn3"/>
    <property type="match status" value="3"/>
</dbReference>
<protein>
    <submittedName>
        <fullName evidence="5">Fibronectin type III domain-containing protein</fullName>
    </submittedName>
</protein>
<dbReference type="PANTHER" id="PTHR13817:SF73">
    <property type="entry name" value="FIBRONECTIN TYPE-III DOMAIN-CONTAINING PROTEIN"/>
    <property type="match status" value="1"/>
</dbReference>
<feature type="chain" id="PRO_5045384209" evidence="3">
    <location>
        <begin position="35"/>
        <end position="418"/>
    </location>
</feature>